<dbReference type="InterPro" id="IPR038371">
    <property type="entry name" value="Cu_polyphenol_OxRdtase_sf"/>
</dbReference>
<evidence type="ECO:0000256" key="2">
    <source>
        <dbReference type="ARBA" id="ARBA00007353"/>
    </source>
</evidence>
<proteinExistence type="inferred from homology"/>
<dbReference type="SUPFAM" id="SSF64438">
    <property type="entry name" value="CNF1/YfiH-like putative cysteine hydrolases"/>
    <property type="match status" value="1"/>
</dbReference>
<name>A0A0E3C2Q4_9BURK</name>
<accession>A0A0E3C2Q4</accession>
<evidence type="ECO:0000256" key="9">
    <source>
        <dbReference type="ARBA" id="ARBA00049893"/>
    </source>
</evidence>
<sequence length="312" mass="33053">MRSEEGVMSETYRPGPPDLWPDSWLVPDWPALPGVHAICTSREGGVSQAPWGSMNLGDHVSDNPAHVRRNRELFNAALQARTPGACTAYLQQVHGVDVLTLDAGNVAESNGAAFDACVTDDAGVVCTVMVADCLPVLLAHDSGLVVGAAHAGWRGLAGMPPGRQQSEGPLHGGVLEMLFESFSRKVQAQQSLSAADTKPSRIAARTQAWLGPCIGSESFEVGAEVRDIFVAHDADAARHFVPVPGSSIKYLADLAQLARQRLAALGIAAIFGNDGSRPWCTVSNASRFFSHRRDAARLGGSGRLAASIWRDA</sequence>
<dbReference type="Proteomes" id="UP000029567">
    <property type="component" value="Unassembled WGS sequence"/>
</dbReference>
<evidence type="ECO:0000313" key="11">
    <source>
        <dbReference type="Proteomes" id="UP000029567"/>
    </source>
</evidence>
<dbReference type="GO" id="GO:0017061">
    <property type="term" value="F:S-methyl-5-thioadenosine phosphorylase activity"/>
    <property type="evidence" value="ECO:0007669"/>
    <property type="project" value="UniProtKB-EC"/>
</dbReference>
<evidence type="ECO:0000256" key="7">
    <source>
        <dbReference type="ARBA" id="ARBA00047989"/>
    </source>
</evidence>
<evidence type="ECO:0000313" key="10">
    <source>
        <dbReference type="EMBL" id="KGG92341.1"/>
    </source>
</evidence>
<dbReference type="CDD" id="cd16833">
    <property type="entry name" value="YfiH"/>
    <property type="match status" value="1"/>
</dbReference>
<reference evidence="10 11" key="1">
    <citation type="submission" date="2013-09" db="EMBL/GenBank/DDBJ databases">
        <title>High correlation between genotypes and phenotypes of environmental bacteria Comamonas testosteroni strains.</title>
        <authorList>
            <person name="Liu L."/>
            <person name="Zhu W."/>
            <person name="Xia X."/>
            <person name="Xu B."/>
            <person name="Luo M."/>
            <person name="Wang G."/>
        </authorList>
    </citation>
    <scope>NUCLEOTIDE SEQUENCE [LARGE SCALE GENOMIC DNA]</scope>
    <source>
        <strain evidence="10 11">JL14</strain>
    </source>
</reference>
<dbReference type="GO" id="GO:0016787">
    <property type="term" value="F:hydrolase activity"/>
    <property type="evidence" value="ECO:0007669"/>
    <property type="project" value="UniProtKB-KW"/>
</dbReference>
<comment type="caution">
    <text evidence="10">The sequence shown here is derived from an EMBL/GenBank/DDBJ whole genome shotgun (WGS) entry which is preliminary data.</text>
</comment>
<evidence type="ECO:0000256" key="4">
    <source>
        <dbReference type="ARBA" id="ARBA00022723"/>
    </source>
</evidence>
<gene>
    <name evidence="10" type="ORF">P245_11900</name>
</gene>
<evidence type="ECO:0000256" key="1">
    <source>
        <dbReference type="ARBA" id="ARBA00000553"/>
    </source>
</evidence>
<dbReference type="AlphaFoldDB" id="A0A0E3C2Q4"/>
<keyword evidence="6" id="KW-0862">Zinc</keyword>
<dbReference type="PANTHER" id="PTHR30616:SF2">
    <property type="entry name" value="PURINE NUCLEOSIDE PHOSPHORYLASE LACC1"/>
    <property type="match status" value="1"/>
</dbReference>
<keyword evidence="3" id="KW-0808">Transferase</keyword>
<protein>
    <submittedName>
        <fullName evidence="10">Laccase</fullName>
    </submittedName>
</protein>
<dbReference type="Pfam" id="PF02578">
    <property type="entry name" value="Cu-oxidase_4"/>
    <property type="match status" value="2"/>
</dbReference>
<evidence type="ECO:0000256" key="5">
    <source>
        <dbReference type="ARBA" id="ARBA00022801"/>
    </source>
</evidence>
<comment type="catalytic activity">
    <reaction evidence="9">
        <text>S-methyl-5'-thioadenosine + phosphate = 5-(methylsulfanyl)-alpha-D-ribose 1-phosphate + adenine</text>
        <dbReference type="Rhea" id="RHEA:11852"/>
        <dbReference type="ChEBI" id="CHEBI:16708"/>
        <dbReference type="ChEBI" id="CHEBI:17509"/>
        <dbReference type="ChEBI" id="CHEBI:43474"/>
        <dbReference type="ChEBI" id="CHEBI:58533"/>
        <dbReference type="EC" id="2.4.2.28"/>
    </reaction>
    <physiologicalReaction direction="left-to-right" evidence="9">
        <dbReference type="Rhea" id="RHEA:11853"/>
    </physiologicalReaction>
</comment>
<keyword evidence="5" id="KW-0378">Hydrolase</keyword>
<keyword evidence="4" id="KW-0479">Metal-binding</keyword>
<comment type="catalytic activity">
    <reaction evidence="7">
        <text>adenosine + H2O + H(+) = inosine + NH4(+)</text>
        <dbReference type="Rhea" id="RHEA:24408"/>
        <dbReference type="ChEBI" id="CHEBI:15377"/>
        <dbReference type="ChEBI" id="CHEBI:15378"/>
        <dbReference type="ChEBI" id="CHEBI:16335"/>
        <dbReference type="ChEBI" id="CHEBI:17596"/>
        <dbReference type="ChEBI" id="CHEBI:28938"/>
        <dbReference type="EC" id="3.5.4.4"/>
    </reaction>
    <physiologicalReaction direction="left-to-right" evidence="7">
        <dbReference type="Rhea" id="RHEA:24409"/>
    </physiologicalReaction>
</comment>
<dbReference type="Gene3D" id="3.60.140.10">
    <property type="entry name" value="CNF1/YfiH-like putative cysteine hydrolases"/>
    <property type="match status" value="1"/>
</dbReference>
<dbReference type="EMBL" id="AWTN01000088">
    <property type="protein sequence ID" value="KGG92341.1"/>
    <property type="molecule type" value="Genomic_DNA"/>
</dbReference>
<dbReference type="InterPro" id="IPR003730">
    <property type="entry name" value="Cu_polyphenol_OxRdtase"/>
</dbReference>
<evidence type="ECO:0000256" key="8">
    <source>
        <dbReference type="ARBA" id="ARBA00048968"/>
    </source>
</evidence>
<organism evidence="10 11">
    <name type="scientific">Comamonas thiooxydans</name>
    <dbReference type="NCBI Taxonomy" id="363952"/>
    <lineage>
        <taxon>Bacteria</taxon>
        <taxon>Pseudomonadati</taxon>
        <taxon>Pseudomonadota</taxon>
        <taxon>Betaproteobacteria</taxon>
        <taxon>Burkholderiales</taxon>
        <taxon>Comamonadaceae</taxon>
        <taxon>Comamonas</taxon>
    </lineage>
</organism>
<dbReference type="PANTHER" id="PTHR30616">
    <property type="entry name" value="UNCHARACTERIZED PROTEIN YFIH"/>
    <property type="match status" value="1"/>
</dbReference>
<evidence type="ECO:0000256" key="3">
    <source>
        <dbReference type="ARBA" id="ARBA00022679"/>
    </source>
</evidence>
<evidence type="ECO:0000256" key="6">
    <source>
        <dbReference type="ARBA" id="ARBA00022833"/>
    </source>
</evidence>
<comment type="catalytic activity">
    <reaction evidence="8">
        <text>adenosine + phosphate = alpha-D-ribose 1-phosphate + adenine</text>
        <dbReference type="Rhea" id="RHEA:27642"/>
        <dbReference type="ChEBI" id="CHEBI:16335"/>
        <dbReference type="ChEBI" id="CHEBI:16708"/>
        <dbReference type="ChEBI" id="CHEBI:43474"/>
        <dbReference type="ChEBI" id="CHEBI:57720"/>
        <dbReference type="EC" id="2.4.2.1"/>
    </reaction>
    <physiologicalReaction direction="left-to-right" evidence="8">
        <dbReference type="Rhea" id="RHEA:27643"/>
    </physiologicalReaction>
</comment>
<dbReference type="GO" id="GO:0005507">
    <property type="term" value="F:copper ion binding"/>
    <property type="evidence" value="ECO:0007669"/>
    <property type="project" value="TreeGrafter"/>
</dbReference>
<dbReference type="InterPro" id="IPR011324">
    <property type="entry name" value="Cytotoxic_necrot_fac-like_cat"/>
</dbReference>
<comment type="similarity">
    <text evidence="2">Belongs to the purine nucleoside phosphorylase YfiH/LACC1 family.</text>
</comment>
<comment type="catalytic activity">
    <reaction evidence="1">
        <text>inosine + phosphate = alpha-D-ribose 1-phosphate + hypoxanthine</text>
        <dbReference type="Rhea" id="RHEA:27646"/>
        <dbReference type="ChEBI" id="CHEBI:17368"/>
        <dbReference type="ChEBI" id="CHEBI:17596"/>
        <dbReference type="ChEBI" id="CHEBI:43474"/>
        <dbReference type="ChEBI" id="CHEBI:57720"/>
        <dbReference type="EC" id="2.4.2.1"/>
    </reaction>
    <physiologicalReaction direction="left-to-right" evidence="1">
        <dbReference type="Rhea" id="RHEA:27647"/>
    </physiologicalReaction>
</comment>